<accession>A0ABQ8F1J5</accession>
<dbReference type="InterPro" id="IPR018555">
    <property type="entry name" value="C630.06c-like"/>
</dbReference>
<evidence type="ECO:0000313" key="2">
    <source>
        <dbReference type="EMBL" id="KAH6590427.1"/>
    </source>
</evidence>
<dbReference type="Pfam" id="PF09428">
    <property type="entry name" value="DUF2011"/>
    <property type="match status" value="1"/>
</dbReference>
<proteinExistence type="predicted"/>
<comment type="caution">
    <text evidence="2">The sequence shown here is derived from an EMBL/GenBank/DDBJ whole genome shotgun (WGS) entry which is preliminary data.</text>
</comment>
<dbReference type="EMBL" id="JAFCIX010000433">
    <property type="protein sequence ID" value="KAH6590427.1"/>
    <property type="molecule type" value="Genomic_DNA"/>
</dbReference>
<keyword evidence="3" id="KW-1185">Reference proteome</keyword>
<organism evidence="2 3">
    <name type="scientific">Batrachochytrium salamandrivorans</name>
    <dbReference type="NCBI Taxonomy" id="1357716"/>
    <lineage>
        <taxon>Eukaryota</taxon>
        <taxon>Fungi</taxon>
        <taxon>Fungi incertae sedis</taxon>
        <taxon>Chytridiomycota</taxon>
        <taxon>Chytridiomycota incertae sedis</taxon>
        <taxon>Chytridiomycetes</taxon>
        <taxon>Rhizophydiales</taxon>
        <taxon>Rhizophydiales incertae sedis</taxon>
        <taxon>Batrachochytrium</taxon>
    </lineage>
</organism>
<sequence>MSRVQNVAVNPKESQSEHFVACTELPSFRKENQIAMTLTDFHSSHDRTRSDNFMDEDLVDPLTTEQGRRALERLDALLCFDLEDSQPSQTTIGSSADVAGGATAASSFSSAIVPITDNTLSNTDMSMDATDTSMFRLFASRPLVKVQIHTTEQEFVVANPRVLEVTDEQEASLRLAFQSVIISAADVIKEAQIPAPCAKGLIVVNKAGHIVDPAIVARGGTEYFSSSRRNMSSRRRRVEREIQSGKMKRRAAAPYSSAYPQPFHWLKPQLVVTGANRGVSRGRGTRGLGRGLGRGRGVSRGHSHATSRSQTPHATT</sequence>
<protein>
    <submittedName>
        <fullName evidence="2">Uncharacterized protein</fullName>
    </submittedName>
</protein>
<evidence type="ECO:0000256" key="1">
    <source>
        <dbReference type="SAM" id="MobiDB-lite"/>
    </source>
</evidence>
<feature type="compositionally biased region" description="Polar residues" evidence="1">
    <location>
        <begin position="306"/>
        <end position="316"/>
    </location>
</feature>
<feature type="compositionally biased region" description="Gly residues" evidence="1">
    <location>
        <begin position="285"/>
        <end position="296"/>
    </location>
</feature>
<feature type="region of interest" description="Disordered" evidence="1">
    <location>
        <begin position="277"/>
        <end position="316"/>
    </location>
</feature>
<dbReference type="Proteomes" id="UP001648503">
    <property type="component" value="Unassembled WGS sequence"/>
</dbReference>
<name>A0ABQ8F1J5_9FUNG</name>
<evidence type="ECO:0000313" key="3">
    <source>
        <dbReference type="Proteomes" id="UP001648503"/>
    </source>
</evidence>
<gene>
    <name evidence="2" type="ORF">BASA50_009402</name>
</gene>
<reference evidence="2 3" key="1">
    <citation type="submission" date="2021-02" db="EMBL/GenBank/DDBJ databases">
        <title>Variation within the Batrachochytrium salamandrivorans European outbreak.</title>
        <authorList>
            <person name="Kelly M."/>
            <person name="Pasmans F."/>
            <person name="Shea T.P."/>
            <person name="Munoz J.F."/>
            <person name="Carranza S."/>
            <person name="Cuomo C.A."/>
            <person name="Martel A."/>
        </authorList>
    </citation>
    <scope>NUCLEOTIDE SEQUENCE [LARGE SCALE GENOMIC DNA]</scope>
    <source>
        <strain evidence="2 3">AMFP18/2</strain>
    </source>
</reference>